<dbReference type="InterPro" id="IPR036396">
    <property type="entry name" value="Cyt_P450_sf"/>
</dbReference>
<dbReference type="SUPFAM" id="SSF48264">
    <property type="entry name" value="Cytochrome P450"/>
    <property type="match status" value="1"/>
</dbReference>
<keyword evidence="2 5" id="KW-0479">Metal-binding</keyword>
<evidence type="ECO:0000313" key="9">
    <source>
        <dbReference type="Proteomes" id="UP000722485"/>
    </source>
</evidence>
<dbReference type="InterPro" id="IPR017972">
    <property type="entry name" value="Cyt_P450_CS"/>
</dbReference>
<dbReference type="PANTHER" id="PTHR46300">
    <property type="entry name" value="P450, PUTATIVE (EUROFUNG)-RELATED-RELATED"/>
    <property type="match status" value="1"/>
</dbReference>
<evidence type="ECO:0000256" key="5">
    <source>
        <dbReference type="PIRSR" id="PIRSR602401-1"/>
    </source>
</evidence>
<dbReference type="AlphaFoldDB" id="A0A9P5HLP0"/>
<dbReference type="PROSITE" id="PS00086">
    <property type="entry name" value="CYTOCHROME_P450"/>
    <property type="match status" value="1"/>
</dbReference>
<dbReference type="GO" id="GO:0020037">
    <property type="term" value="F:heme binding"/>
    <property type="evidence" value="ECO:0007669"/>
    <property type="project" value="InterPro"/>
</dbReference>
<dbReference type="Proteomes" id="UP000722485">
    <property type="component" value="Unassembled WGS sequence"/>
</dbReference>
<comment type="caution">
    <text evidence="8">The sequence shown here is derived from an EMBL/GenBank/DDBJ whole genome shotgun (WGS) entry which is preliminary data.</text>
</comment>
<keyword evidence="7" id="KW-1133">Transmembrane helix</keyword>
<dbReference type="GO" id="GO:0016705">
    <property type="term" value="F:oxidoreductase activity, acting on paired donors, with incorporation or reduction of molecular oxygen"/>
    <property type="evidence" value="ECO:0007669"/>
    <property type="project" value="InterPro"/>
</dbReference>
<keyword evidence="4 5" id="KW-0408">Iron</keyword>
<evidence type="ECO:0000256" key="3">
    <source>
        <dbReference type="ARBA" id="ARBA00023002"/>
    </source>
</evidence>
<comment type="cofactor">
    <cofactor evidence="5">
        <name>heme</name>
        <dbReference type="ChEBI" id="CHEBI:30413"/>
    </cofactor>
</comment>
<keyword evidence="5 6" id="KW-0349">Heme</keyword>
<gene>
    <name evidence="8" type="ORF">G7Z17_g1981</name>
</gene>
<dbReference type="EMBL" id="JAANBB010000018">
    <property type="protein sequence ID" value="KAF7555651.1"/>
    <property type="molecule type" value="Genomic_DNA"/>
</dbReference>
<dbReference type="InterPro" id="IPR001128">
    <property type="entry name" value="Cyt_P450"/>
</dbReference>
<evidence type="ECO:0000256" key="2">
    <source>
        <dbReference type="ARBA" id="ARBA00022723"/>
    </source>
</evidence>
<dbReference type="InterPro" id="IPR050364">
    <property type="entry name" value="Cytochrome_P450_fung"/>
</dbReference>
<evidence type="ECO:0000256" key="6">
    <source>
        <dbReference type="RuleBase" id="RU000461"/>
    </source>
</evidence>
<dbReference type="OrthoDB" id="1055148at2759"/>
<keyword evidence="7" id="KW-0812">Transmembrane</keyword>
<organism evidence="8 9">
    <name type="scientific">Cylindrodendrum hubeiense</name>
    <dbReference type="NCBI Taxonomy" id="595255"/>
    <lineage>
        <taxon>Eukaryota</taxon>
        <taxon>Fungi</taxon>
        <taxon>Dikarya</taxon>
        <taxon>Ascomycota</taxon>
        <taxon>Pezizomycotina</taxon>
        <taxon>Sordariomycetes</taxon>
        <taxon>Hypocreomycetidae</taxon>
        <taxon>Hypocreales</taxon>
        <taxon>Nectriaceae</taxon>
        <taxon>Cylindrodendrum</taxon>
    </lineage>
</organism>
<evidence type="ECO:0008006" key="10">
    <source>
        <dbReference type="Google" id="ProtNLM"/>
    </source>
</evidence>
<dbReference type="PRINTS" id="PR00463">
    <property type="entry name" value="EP450I"/>
</dbReference>
<dbReference type="Gene3D" id="1.10.630.10">
    <property type="entry name" value="Cytochrome P450"/>
    <property type="match status" value="1"/>
</dbReference>
<keyword evidence="7" id="KW-0472">Membrane</keyword>
<evidence type="ECO:0000256" key="7">
    <source>
        <dbReference type="SAM" id="Phobius"/>
    </source>
</evidence>
<dbReference type="PANTHER" id="PTHR46300:SF9">
    <property type="entry name" value="P450, PUTATIVE-RELATED"/>
    <property type="match status" value="1"/>
</dbReference>
<feature type="transmembrane region" description="Helical" evidence="7">
    <location>
        <begin position="20"/>
        <end position="38"/>
    </location>
</feature>
<name>A0A9P5HLP0_9HYPO</name>
<sequence length="533" mass="59101">MTIELDAADFLRDTILSPRGAVTFIAVLIAIVLLTEAYKTDFAKIRGVPELPSALPFVGHLHLLGGRSGRNDATVFTEWGEAVGSNVFQCSLGNQRTVVVNDWATMYALWIEQSQQLIDRPHQPGFVDKLGIDLTGSCMTDQIRKCRAAGMRALGKPNWHKYYHLLEPSSSKFISSIFGRSNDGKTPLDTYVHLRHIVFDLCLSLTYGARFGDVDDDFMLNFIKSINAVSAVRSSTKAYRHFVPLLRMIPEATSETISAERIRRRHRDILFNNYNDRIAAGETVDCIVAALGEDKLTEEEVHGTCISLLQAAPDTVASGVYQAVAWLCSPEGRPTQQAALAAILEAYGGDRDMAWKMAFREERVPLISSLNKETLRFFTFAPYATPRRTVKDVTLPNGAVLPKGITLIMNAQQVNHDEAHFSSAWSFQPDRFVDSKPGLPHVAFGAGSRICPAVNISNRIVCALLTRLILAFEMEGSKEPTRAPNVDAIEFSDVYDELVAHPRFYDCHFKARDSAWLDKILAEEKATAMASAA</sequence>
<proteinExistence type="inferred from homology"/>
<dbReference type="InterPro" id="IPR002401">
    <property type="entry name" value="Cyt_P450_E_grp-I"/>
</dbReference>
<evidence type="ECO:0000256" key="4">
    <source>
        <dbReference type="ARBA" id="ARBA00023004"/>
    </source>
</evidence>
<comment type="similarity">
    <text evidence="1 6">Belongs to the cytochrome P450 family.</text>
</comment>
<dbReference type="Pfam" id="PF00067">
    <property type="entry name" value="p450"/>
    <property type="match status" value="1"/>
</dbReference>
<reference evidence="8" key="1">
    <citation type="submission" date="2020-03" db="EMBL/GenBank/DDBJ databases">
        <title>Draft Genome Sequence of Cylindrodendrum hubeiense.</title>
        <authorList>
            <person name="Buettner E."/>
            <person name="Kellner H."/>
        </authorList>
    </citation>
    <scope>NUCLEOTIDE SEQUENCE</scope>
    <source>
        <strain evidence="8">IHI 201604</strain>
    </source>
</reference>
<keyword evidence="9" id="KW-1185">Reference proteome</keyword>
<evidence type="ECO:0000256" key="1">
    <source>
        <dbReference type="ARBA" id="ARBA00010617"/>
    </source>
</evidence>
<dbReference type="GO" id="GO:0005506">
    <property type="term" value="F:iron ion binding"/>
    <property type="evidence" value="ECO:0007669"/>
    <property type="project" value="InterPro"/>
</dbReference>
<evidence type="ECO:0000313" key="8">
    <source>
        <dbReference type="EMBL" id="KAF7555651.1"/>
    </source>
</evidence>
<accession>A0A9P5HLP0</accession>
<dbReference type="GO" id="GO:0004497">
    <property type="term" value="F:monooxygenase activity"/>
    <property type="evidence" value="ECO:0007669"/>
    <property type="project" value="UniProtKB-KW"/>
</dbReference>
<protein>
    <recommendedName>
        <fullName evidence="10">Cytochrome P450</fullName>
    </recommendedName>
</protein>
<keyword evidence="3 6" id="KW-0560">Oxidoreductase</keyword>
<keyword evidence="6" id="KW-0503">Monooxygenase</keyword>
<feature type="binding site" description="axial binding residue" evidence="5">
    <location>
        <position position="451"/>
    </location>
    <ligand>
        <name>heme</name>
        <dbReference type="ChEBI" id="CHEBI:30413"/>
    </ligand>
    <ligandPart>
        <name>Fe</name>
        <dbReference type="ChEBI" id="CHEBI:18248"/>
    </ligandPart>
</feature>